<dbReference type="SMART" id="SM00256">
    <property type="entry name" value="FBOX"/>
    <property type="match status" value="1"/>
</dbReference>
<dbReference type="STRING" id="99883.ENSTNIP00000001710"/>
<dbReference type="Pfam" id="PF00621">
    <property type="entry name" value="RhoGEF"/>
    <property type="match status" value="1"/>
</dbReference>
<organism evidence="4 5">
    <name type="scientific">Tetraodon nigroviridis</name>
    <name type="common">Spotted green pufferfish</name>
    <name type="synonym">Chelonodon nigroviridis</name>
    <dbReference type="NCBI Taxonomy" id="99883"/>
    <lineage>
        <taxon>Eukaryota</taxon>
        <taxon>Metazoa</taxon>
        <taxon>Chordata</taxon>
        <taxon>Craniata</taxon>
        <taxon>Vertebrata</taxon>
        <taxon>Euteleostomi</taxon>
        <taxon>Actinopterygii</taxon>
        <taxon>Neopterygii</taxon>
        <taxon>Teleostei</taxon>
        <taxon>Neoteleostei</taxon>
        <taxon>Acanthomorphata</taxon>
        <taxon>Eupercaria</taxon>
        <taxon>Tetraodontiformes</taxon>
        <taxon>Tetradontoidea</taxon>
        <taxon>Tetraodontidae</taxon>
        <taxon>Tetraodon</taxon>
    </lineage>
</organism>
<dbReference type="InterPro" id="IPR052805">
    <property type="entry name" value="GEF_Ubiquitin-Prot_Reg"/>
</dbReference>
<evidence type="ECO:0000259" key="2">
    <source>
        <dbReference type="PROSITE" id="PS50010"/>
    </source>
</evidence>
<dbReference type="GeneTree" id="ENSGT00940000158839"/>
<dbReference type="Pfam" id="PF12937">
    <property type="entry name" value="F-box-like"/>
    <property type="match status" value="1"/>
</dbReference>
<feature type="compositionally biased region" description="Basic and acidic residues" evidence="1">
    <location>
        <begin position="120"/>
        <end position="134"/>
    </location>
</feature>
<name>H3C0E4_TETNG</name>
<feature type="compositionally biased region" description="Low complexity" evidence="1">
    <location>
        <begin position="159"/>
        <end position="178"/>
    </location>
</feature>
<evidence type="ECO:0000313" key="4">
    <source>
        <dbReference type="Ensembl" id="ENSTNIP00000001710.1"/>
    </source>
</evidence>
<dbReference type="Ensembl" id="ENSTNIT00000000631.1">
    <property type="protein sequence ID" value="ENSTNIP00000001710.1"/>
    <property type="gene ID" value="ENSTNIG00000001353.1"/>
</dbReference>
<evidence type="ECO:0000256" key="1">
    <source>
        <dbReference type="SAM" id="MobiDB-lite"/>
    </source>
</evidence>
<dbReference type="InterPro" id="IPR000219">
    <property type="entry name" value="DH_dom"/>
</dbReference>
<dbReference type="CDD" id="cd00160">
    <property type="entry name" value="RhoGEF"/>
    <property type="match status" value="1"/>
</dbReference>
<dbReference type="PANTHER" id="PTHR46857">
    <property type="entry name" value="EPITHELIAL CELL-TRANSFORMING SEQUENCE 2 ONCOGENE-LIKE"/>
    <property type="match status" value="1"/>
</dbReference>
<dbReference type="InterPro" id="IPR036047">
    <property type="entry name" value="F-box-like_dom_sf"/>
</dbReference>
<dbReference type="CDD" id="cd22958">
    <property type="entry name" value="DD_DPY30_SDC1-like"/>
    <property type="match status" value="1"/>
</dbReference>
<reference evidence="4" key="2">
    <citation type="submission" date="2025-08" db="UniProtKB">
        <authorList>
            <consortium name="Ensembl"/>
        </authorList>
    </citation>
    <scope>IDENTIFICATION</scope>
</reference>
<dbReference type="Pfam" id="PF14252">
    <property type="entry name" value="DUF4347"/>
    <property type="match status" value="1"/>
</dbReference>
<dbReference type="InterPro" id="IPR035899">
    <property type="entry name" value="DBL_dom_sf"/>
</dbReference>
<dbReference type="OMA" id="GIDIFCP"/>
<proteinExistence type="predicted"/>
<evidence type="ECO:0000259" key="3">
    <source>
        <dbReference type="PROSITE" id="PS50181"/>
    </source>
</evidence>
<dbReference type="InterPro" id="IPR011993">
    <property type="entry name" value="PH-like_dom_sf"/>
</dbReference>
<dbReference type="AlphaFoldDB" id="H3C0E4"/>
<dbReference type="GO" id="GO:0005085">
    <property type="term" value="F:guanyl-nucleotide exchange factor activity"/>
    <property type="evidence" value="ECO:0007669"/>
    <property type="project" value="InterPro"/>
</dbReference>
<dbReference type="InterPro" id="IPR025592">
    <property type="entry name" value="DUF4347"/>
</dbReference>
<reference evidence="4" key="3">
    <citation type="submission" date="2025-09" db="UniProtKB">
        <authorList>
            <consortium name="Ensembl"/>
        </authorList>
    </citation>
    <scope>IDENTIFICATION</scope>
</reference>
<dbReference type="PROSITE" id="PS50010">
    <property type="entry name" value="DH_2"/>
    <property type="match status" value="1"/>
</dbReference>
<feature type="region of interest" description="Disordered" evidence="1">
    <location>
        <begin position="159"/>
        <end position="196"/>
    </location>
</feature>
<dbReference type="SMART" id="SM00325">
    <property type="entry name" value="RhoGEF"/>
    <property type="match status" value="1"/>
</dbReference>
<evidence type="ECO:0008006" key="6">
    <source>
        <dbReference type="Google" id="ProtNLM"/>
    </source>
</evidence>
<dbReference type="SUPFAM" id="SSF81383">
    <property type="entry name" value="F-box domain"/>
    <property type="match status" value="1"/>
</dbReference>
<dbReference type="SUPFAM" id="SSF48065">
    <property type="entry name" value="DBL homology domain (DH-domain)"/>
    <property type="match status" value="1"/>
</dbReference>
<feature type="compositionally biased region" description="Low complexity" evidence="1">
    <location>
        <begin position="481"/>
        <end position="490"/>
    </location>
</feature>
<reference evidence="5" key="1">
    <citation type="journal article" date="2004" name="Nature">
        <title>Genome duplication in the teleost fish Tetraodon nigroviridis reveals the early vertebrate proto-karyotype.</title>
        <authorList>
            <person name="Jaillon O."/>
            <person name="Aury J.-M."/>
            <person name="Brunet F."/>
            <person name="Petit J.-L."/>
            <person name="Stange-Thomann N."/>
            <person name="Mauceli E."/>
            <person name="Bouneau L."/>
            <person name="Fischer C."/>
            <person name="Ozouf-Costaz C."/>
            <person name="Bernot A."/>
            <person name="Nicaud S."/>
            <person name="Jaffe D."/>
            <person name="Fisher S."/>
            <person name="Lutfalla G."/>
            <person name="Dossat C."/>
            <person name="Segurens B."/>
            <person name="Dasilva C."/>
            <person name="Salanoubat M."/>
            <person name="Levy M."/>
            <person name="Boudet N."/>
            <person name="Castellano S."/>
            <person name="Anthouard V."/>
            <person name="Jubin C."/>
            <person name="Castelli V."/>
            <person name="Katinka M."/>
            <person name="Vacherie B."/>
            <person name="Biemont C."/>
            <person name="Skalli Z."/>
            <person name="Cattolico L."/>
            <person name="Poulain J."/>
            <person name="De Berardinis V."/>
            <person name="Cruaud C."/>
            <person name="Duprat S."/>
            <person name="Brottier P."/>
            <person name="Coutanceau J.-P."/>
            <person name="Gouzy J."/>
            <person name="Parra G."/>
            <person name="Lardier G."/>
            <person name="Chapple C."/>
            <person name="McKernan K.J."/>
            <person name="McEwan P."/>
            <person name="Bosak S."/>
            <person name="Kellis M."/>
            <person name="Volff J.-N."/>
            <person name="Guigo R."/>
            <person name="Zody M.C."/>
            <person name="Mesirov J."/>
            <person name="Lindblad-Toh K."/>
            <person name="Birren B."/>
            <person name="Nusbaum C."/>
            <person name="Kahn D."/>
            <person name="Robinson-Rechavi M."/>
            <person name="Laudet V."/>
            <person name="Schachter V."/>
            <person name="Quetier F."/>
            <person name="Saurin W."/>
            <person name="Scarpelli C."/>
            <person name="Wincker P."/>
            <person name="Lander E.S."/>
            <person name="Weissenbach J."/>
            <person name="Roest Crollius H."/>
        </authorList>
    </citation>
    <scope>NUCLEOTIDE SEQUENCE [LARGE SCALE GENOMIC DNA]</scope>
</reference>
<protein>
    <recommendedName>
        <fullName evidence="6">Coiled-coil domain containing 28A</fullName>
    </recommendedName>
</protein>
<dbReference type="Proteomes" id="UP000007303">
    <property type="component" value="Unassembled WGS sequence"/>
</dbReference>
<dbReference type="PROSITE" id="PS50181">
    <property type="entry name" value="FBOX"/>
    <property type="match status" value="1"/>
</dbReference>
<sequence length="838" mass="92537">LPVARLDLAAALPRVLSLKVMSFLNPRDLCAAAQVSWHWRFLAEQDCLWEGRCVRRGWFLPYSPGPREYGAWKSHYVACVSTLGCCRRGGRPPGTGRPRERRRTPEVEEEERTARKLRRTIRESIREEKGERKQPGAVRPASESCVSAGVSLRSRRAWGSSAAPGAAAGGRSRALGSRGPDRLPSPSRTSGALSSFVYRPPSPPHVPTVHLPPPVLLLLVSNRIPAYELLLSGLKAAVVAVLYDHRGTQSALLAQVRSAVSGRRAQRLGLLAPGGTQELHLLHDSRLSEATLPTPRHREFWEELSGWVAPPAEGGGIDIFSPLAAAAEAGVALIQALSALTGLQVQAPMGLATGSFQSSESASAGGSWASGPTVRFVSESALQGWCRQAEWMEEALEELRGLLEPRLPRLSRQIRGRALGHFLEERLRLEELGVSADLGHALTDGLAELSRVEESRPVEFLADFLRRWSQADGDRDGGGSAAPEAVGAGPEPDPQAGLEWRGLAARELQRSEEVYLQRLGAVLKAYLEPLNAALDSGRTILSSSELHLILTPVTSILELNRTFQADLEARLQHWGAEQCVGDVLMKLCSNLRVYSTYLSNYPTAVDAVDRCRESKPLFRAFLKRTDRTLSTHMLSLQELLLCPAWRIREYVTLLQALRLHTHPQHPDHTHLTSALHTLLAFRDFVRTLKRNCERDGRMEETQKMIRGCPSLGGRNRRLIMSQEAVLLRTPGEQLPDSIRIYQTVCDLGLFLFNDLLLLTRRTVRHLPFTLGRRSTHTFQASVALSSLAVRDMAHTRYVSHAFVLDAPDRSWVCATERAEERDDFLAALRAAISSALAP</sequence>
<feature type="domain" description="F-box" evidence="3">
    <location>
        <begin position="6"/>
        <end position="52"/>
    </location>
</feature>
<dbReference type="PANTHER" id="PTHR46857:SF1">
    <property type="entry name" value="EPITHELIAL CELL-TRANSFORMING SEQUENCE 2 ONCOGENE-LIKE"/>
    <property type="match status" value="1"/>
</dbReference>
<dbReference type="InParanoid" id="H3C0E4"/>
<evidence type="ECO:0000313" key="5">
    <source>
        <dbReference type="Proteomes" id="UP000007303"/>
    </source>
</evidence>
<feature type="region of interest" description="Disordered" evidence="1">
    <location>
        <begin position="472"/>
        <end position="494"/>
    </location>
</feature>
<feature type="domain" description="DH" evidence="2">
    <location>
        <begin position="500"/>
        <end position="688"/>
    </location>
</feature>
<dbReference type="InterPro" id="IPR001810">
    <property type="entry name" value="F-box_dom"/>
</dbReference>
<dbReference type="Gene3D" id="2.30.29.30">
    <property type="entry name" value="Pleckstrin-homology domain (PH domain)/Phosphotyrosine-binding domain (PTB)"/>
    <property type="match status" value="1"/>
</dbReference>
<dbReference type="HOGENOM" id="CLU_013595_0_0_1"/>
<dbReference type="Gene3D" id="1.20.900.10">
    <property type="entry name" value="Dbl homology (DH) domain"/>
    <property type="match status" value="1"/>
</dbReference>
<accession>H3C0E4</accession>
<dbReference type="SUPFAM" id="SSF50729">
    <property type="entry name" value="PH domain-like"/>
    <property type="match status" value="1"/>
</dbReference>
<keyword evidence="5" id="KW-1185">Reference proteome</keyword>
<feature type="region of interest" description="Disordered" evidence="1">
    <location>
        <begin position="90"/>
        <end position="144"/>
    </location>
</feature>
<dbReference type="Gene3D" id="1.20.1280.50">
    <property type="match status" value="1"/>
</dbReference>